<reference evidence="1 2" key="1">
    <citation type="journal article" date="2019" name="Int. J. Syst. Evol. Microbiol.">
        <title>The Global Catalogue of Microorganisms (GCM) 10K type strain sequencing project: providing services to taxonomists for standard genome sequencing and annotation.</title>
        <authorList>
            <consortium name="The Broad Institute Genomics Platform"/>
            <consortium name="The Broad Institute Genome Sequencing Center for Infectious Disease"/>
            <person name="Wu L."/>
            <person name="Ma J."/>
        </authorList>
    </citation>
    <scope>NUCLEOTIDE SEQUENCE [LARGE SCALE GENOMIC DNA]</scope>
    <source>
        <strain evidence="1 2">JCM 16330</strain>
    </source>
</reference>
<keyword evidence="2" id="KW-1185">Reference proteome</keyword>
<dbReference type="RefSeq" id="WP_211312034.1">
    <property type="nucleotide sequence ID" value="NZ_BAAABL010000067.1"/>
</dbReference>
<accession>A0AAV3S996</accession>
<comment type="caution">
    <text evidence="1">The sequence shown here is derived from an EMBL/GenBank/DDBJ whole genome shotgun (WGS) entry which is preliminary data.</text>
</comment>
<dbReference type="EMBL" id="BAAABL010000067">
    <property type="protein sequence ID" value="GAA0307610.1"/>
    <property type="molecule type" value="Genomic_DNA"/>
</dbReference>
<dbReference type="PANTHER" id="PTHR37850">
    <property type="entry name" value="STRU PROTEIN"/>
    <property type="match status" value="1"/>
</dbReference>
<evidence type="ECO:0000313" key="1">
    <source>
        <dbReference type="EMBL" id="GAA0307610.1"/>
    </source>
</evidence>
<name>A0AAV3S996_9EURY</name>
<organism evidence="1 2">
    <name type="scientific">Halarchaeum salinum</name>
    <dbReference type="NCBI Taxonomy" id="489912"/>
    <lineage>
        <taxon>Archaea</taxon>
        <taxon>Methanobacteriati</taxon>
        <taxon>Methanobacteriota</taxon>
        <taxon>Stenosarchaea group</taxon>
        <taxon>Halobacteria</taxon>
        <taxon>Halobacteriales</taxon>
        <taxon>Halobacteriaceae</taxon>
    </lineage>
</organism>
<sequence>MSGGRGGRTRFRTQHEIDGGDGYTVYGQLVDADTAAAERAIPLEVLDEASVTGDVTRDEYVTYDDVEVDKDSFIHKLQQLQKKNLWAKV</sequence>
<evidence type="ECO:0000313" key="2">
    <source>
        <dbReference type="Proteomes" id="UP001500837"/>
    </source>
</evidence>
<protein>
    <submittedName>
        <fullName evidence="1">Uncharacterized protein</fullName>
    </submittedName>
</protein>
<dbReference type="AlphaFoldDB" id="A0AAV3S996"/>
<dbReference type="PANTHER" id="PTHR37850:SF1">
    <property type="entry name" value="SAF DOMAIN PROTEIN"/>
    <property type="match status" value="1"/>
</dbReference>
<dbReference type="Proteomes" id="UP001500837">
    <property type="component" value="Unassembled WGS sequence"/>
</dbReference>
<gene>
    <name evidence="1" type="ORF">GCM10009066_21570</name>
</gene>
<proteinExistence type="predicted"/>